<dbReference type="AlphaFoldDB" id="A0A644X3B7"/>
<dbReference type="InterPro" id="IPR028098">
    <property type="entry name" value="Glyco_trans_4-like_N"/>
</dbReference>
<sequence>MSNNRLVIVITGLSFGGAERVTSFLCNYFSAAGRDVYLISLTKGERAYPLSEAIHVRELSASHTKGKLGKYRFLIGAIRKEIKEIKPSLVLGMMSYSGSLAAVACKGLGIPFIISERNDPNTSVTFSEMEKEIFYFIHHHFVTRAIFQTESARSYYYQKEDSRGTIIPNPLYLEDMPEPNAGVVASHQIISAGRLNKQKNHALLVQAFSIVHVKHPEYKLTIYGEGEERPALEALIKQLGIDSAVSLPGIEKSMFARLQEAEMFVLSSNYEGMPNALIEAMAMGLPCITTDYSEGRGTVVTHERDGLVVPRKNPEALADAMLSLIEHPDKALALGMHAASIRKVLDSNVICKRWLSTIEETESSYYQRKER</sequence>
<dbReference type="PANTHER" id="PTHR12526:SF638">
    <property type="entry name" value="SPORE COAT PROTEIN SA"/>
    <property type="match status" value="1"/>
</dbReference>
<protein>
    <submittedName>
        <fullName evidence="3">GalNAc-alpha-(1-&gt;4)-GalNAc-alpha-(1-&gt;3)-diNAcBac-PP-undecaprenol alpha-1,4-N-acetyl-D-galactosaminyltransferase</fullName>
        <ecNumber evidence="3">2.4.1.292</ecNumber>
    </submittedName>
</protein>
<evidence type="ECO:0000313" key="3">
    <source>
        <dbReference type="EMBL" id="MPM10457.1"/>
    </source>
</evidence>
<gene>
    <name evidence="3" type="primary">pglH_3</name>
    <name evidence="3" type="ORF">SDC9_56789</name>
</gene>
<accession>A0A644X3B7</accession>
<dbReference type="EC" id="2.4.1.292" evidence="3"/>
<dbReference type="GO" id="GO:0016757">
    <property type="term" value="F:glycosyltransferase activity"/>
    <property type="evidence" value="ECO:0007669"/>
    <property type="project" value="UniProtKB-KW"/>
</dbReference>
<dbReference type="PANTHER" id="PTHR12526">
    <property type="entry name" value="GLYCOSYLTRANSFERASE"/>
    <property type="match status" value="1"/>
</dbReference>
<name>A0A644X3B7_9ZZZZ</name>
<dbReference type="Pfam" id="PF00534">
    <property type="entry name" value="Glycos_transf_1"/>
    <property type="match status" value="1"/>
</dbReference>
<dbReference type="Gene3D" id="3.40.50.2000">
    <property type="entry name" value="Glycogen Phosphorylase B"/>
    <property type="match status" value="2"/>
</dbReference>
<organism evidence="3">
    <name type="scientific">bioreactor metagenome</name>
    <dbReference type="NCBI Taxonomy" id="1076179"/>
    <lineage>
        <taxon>unclassified sequences</taxon>
        <taxon>metagenomes</taxon>
        <taxon>ecological metagenomes</taxon>
    </lineage>
</organism>
<evidence type="ECO:0000259" key="2">
    <source>
        <dbReference type="Pfam" id="PF13439"/>
    </source>
</evidence>
<dbReference type="EMBL" id="VSSQ01001695">
    <property type="protein sequence ID" value="MPM10457.1"/>
    <property type="molecule type" value="Genomic_DNA"/>
</dbReference>
<keyword evidence="3" id="KW-0328">Glycosyltransferase</keyword>
<reference evidence="3" key="1">
    <citation type="submission" date="2019-08" db="EMBL/GenBank/DDBJ databases">
        <authorList>
            <person name="Kucharzyk K."/>
            <person name="Murdoch R.W."/>
            <person name="Higgins S."/>
            <person name="Loffler F."/>
        </authorList>
    </citation>
    <scope>NUCLEOTIDE SEQUENCE</scope>
</reference>
<evidence type="ECO:0000259" key="1">
    <source>
        <dbReference type="Pfam" id="PF00534"/>
    </source>
</evidence>
<dbReference type="InterPro" id="IPR001296">
    <property type="entry name" value="Glyco_trans_1"/>
</dbReference>
<dbReference type="SUPFAM" id="SSF53756">
    <property type="entry name" value="UDP-Glycosyltransferase/glycogen phosphorylase"/>
    <property type="match status" value="1"/>
</dbReference>
<feature type="domain" description="Glycosyltransferase subfamily 4-like N-terminal" evidence="2">
    <location>
        <begin position="15"/>
        <end position="171"/>
    </location>
</feature>
<comment type="caution">
    <text evidence="3">The sequence shown here is derived from an EMBL/GenBank/DDBJ whole genome shotgun (WGS) entry which is preliminary data.</text>
</comment>
<proteinExistence type="predicted"/>
<keyword evidence="3" id="KW-0808">Transferase</keyword>
<feature type="domain" description="Glycosyl transferase family 1" evidence="1">
    <location>
        <begin position="188"/>
        <end position="335"/>
    </location>
</feature>
<dbReference type="Pfam" id="PF13439">
    <property type="entry name" value="Glyco_transf_4"/>
    <property type="match status" value="1"/>
</dbReference>